<dbReference type="CDD" id="cd00112">
    <property type="entry name" value="LDLa"/>
    <property type="match status" value="1"/>
</dbReference>
<gene>
    <name evidence="6" type="ORF">SNE40_020120</name>
</gene>
<keyword evidence="4" id="KW-0472">Membrane</keyword>
<dbReference type="Gene3D" id="2.60.120.290">
    <property type="entry name" value="Spermadhesin, CUB domain"/>
    <property type="match status" value="1"/>
</dbReference>
<keyword evidence="4" id="KW-0812">Transmembrane</keyword>
<evidence type="ECO:0000259" key="5">
    <source>
        <dbReference type="PROSITE" id="PS01180"/>
    </source>
</evidence>
<keyword evidence="4" id="KW-1133">Transmembrane helix</keyword>
<dbReference type="PANTHER" id="PTHR24251:SF30">
    <property type="entry name" value="MEMBRANE FRIZZLED-RELATED PROTEIN"/>
    <property type="match status" value="1"/>
</dbReference>
<proteinExistence type="predicted"/>
<evidence type="ECO:0000256" key="3">
    <source>
        <dbReference type="PROSITE-ProRule" id="PRU00124"/>
    </source>
</evidence>
<keyword evidence="7" id="KW-1185">Reference proteome</keyword>
<feature type="domain" description="CUB" evidence="5">
    <location>
        <begin position="32"/>
        <end position="142"/>
    </location>
</feature>
<dbReference type="InterPro" id="IPR002172">
    <property type="entry name" value="LDrepeatLR_classA_rpt"/>
</dbReference>
<dbReference type="PANTHER" id="PTHR24251">
    <property type="entry name" value="OVOCHYMASE-RELATED"/>
    <property type="match status" value="1"/>
</dbReference>
<name>A0AAN8GDF9_PATCE</name>
<comment type="caution">
    <text evidence="3">Lacks conserved residue(s) required for the propagation of feature annotation.</text>
</comment>
<accession>A0AAN8GDF9</accession>
<dbReference type="PROSITE" id="PS50068">
    <property type="entry name" value="LDLRA_2"/>
    <property type="match status" value="1"/>
</dbReference>
<dbReference type="Pfam" id="PF00431">
    <property type="entry name" value="CUB"/>
    <property type="match status" value="1"/>
</dbReference>
<dbReference type="SUPFAM" id="SSF57424">
    <property type="entry name" value="LDL receptor-like module"/>
    <property type="match status" value="1"/>
</dbReference>
<dbReference type="Gene3D" id="4.10.400.10">
    <property type="entry name" value="Low-density Lipoprotein Receptor"/>
    <property type="match status" value="1"/>
</dbReference>
<dbReference type="EMBL" id="JAZGQO010000015">
    <property type="protein sequence ID" value="KAK6168981.1"/>
    <property type="molecule type" value="Genomic_DNA"/>
</dbReference>
<dbReference type="AlphaFoldDB" id="A0AAN8GDF9"/>
<evidence type="ECO:0000313" key="7">
    <source>
        <dbReference type="Proteomes" id="UP001347796"/>
    </source>
</evidence>
<dbReference type="PROSITE" id="PS01180">
    <property type="entry name" value="CUB"/>
    <property type="match status" value="1"/>
</dbReference>
<reference evidence="6 7" key="1">
    <citation type="submission" date="2024-01" db="EMBL/GenBank/DDBJ databases">
        <title>The genome of the rayed Mediterranean limpet Patella caerulea (Linnaeus, 1758).</title>
        <authorList>
            <person name="Anh-Thu Weber A."/>
            <person name="Halstead-Nussloch G."/>
        </authorList>
    </citation>
    <scope>NUCLEOTIDE SEQUENCE [LARGE SCALE GENOMIC DNA]</scope>
    <source>
        <strain evidence="6">AATW-2023a</strain>
        <tissue evidence="6">Whole specimen</tissue>
    </source>
</reference>
<feature type="disulfide bond" evidence="3">
    <location>
        <begin position="158"/>
        <end position="170"/>
    </location>
</feature>
<dbReference type="SUPFAM" id="SSF49854">
    <property type="entry name" value="Spermadhesin, CUB domain"/>
    <property type="match status" value="1"/>
</dbReference>
<evidence type="ECO:0000313" key="6">
    <source>
        <dbReference type="EMBL" id="KAK6168981.1"/>
    </source>
</evidence>
<dbReference type="InterPro" id="IPR035914">
    <property type="entry name" value="Sperma_CUB_dom_sf"/>
</dbReference>
<dbReference type="InterPro" id="IPR000859">
    <property type="entry name" value="CUB_dom"/>
</dbReference>
<protein>
    <recommendedName>
        <fullName evidence="5">CUB domain-containing protein</fullName>
    </recommendedName>
</protein>
<evidence type="ECO:0000256" key="4">
    <source>
        <dbReference type="SAM" id="Phobius"/>
    </source>
</evidence>
<comment type="caution">
    <text evidence="6">The sequence shown here is derived from an EMBL/GenBank/DDBJ whole genome shotgun (WGS) entry which is preliminary data.</text>
</comment>
<sequence length="250" mass="27446">MEYITSQSFKTVFIKGIYFIFVCFMQPVVTGCGAFLGASTSITNNLASPGAYPNNTRCIWLIEAPTEHRVQITITFKGENTNSQCPDYIEVRDGSVLSTLLLSTCSSTTSLIKLSTARWLWLFFKSDYNGANSGLTASYSAVYAGASINNISSPVAKCRSHEFDCSNKECISMSYKCDDYNDCGCTSGCDEDDCNGLDMTLGVMYAIGSCVALIVFVAICMGVYLFERKFHWAHIKKLESSAKLQNGRGK</sequence>
<evidence type="ECO:0000256" key="1">
    <source>
        <dbReference type="ARBA" id="ARBA00022737"/>
    </source>
</evidence>
<feature type="transmembrane region" description="Helical" evidence="4">
    <location>
        <begin position="12"/>
        <end position="36"/>
    </location>
</feature>
<keyword evidence="1" id="KW-0677">Repeat</keyword>
<organism evidence="6 7">
    <name type="scientific">Patella caerulea</name>
    <name type="common">Rayed Mediterranean limpet</name>
    <dbReference type="NCBI Taxonomy" id="87958"/>
    <lineage>
        <taxon>Eukaryota</taxon>
        <taxon>Metazoa</taxon>
        <taxon>Spiralia</taxon>
        <taxon>Lophotrochozoa</taxon>
        <taxon>Mollusca</taxon>
        <taxon>Gastropoda</taxon>
        <taxon>Patellogastropoda</taxon>
        <taxon>Patelloidea</taxon>
        <taxon>Patellidae</taxon>
        <taxon>Patella</taxon>
    </lineage>
</organism>
<dbReference type="Proteomes" id="UP001347796">
    <property type="component" value="Unassembled WGS sequence"/>
</dbReference>
<dbReference type="InterPro" id="IPR036055">
    <property type="entry name" value="LDL_receptor-like_sf"/>
</dbReference>
<dbReference type="SMART" id="SM00042">
    <property type="entry name" value="CUB"/>
    <property type="match status" value="1"/>
</dbReference>
<feature type="transmembrane region" description="Helical" evidence="4">
    <location>
        <begin position="203"/>
        <end position="226"/>
    </location>
</feature>
<keyword evidence="2 3" id="KW-1015">Disulfide bond</keyword>
<evidence type="ECO:0000256" key="2">
    <source>
        <dbReference type="ARBA" id="ARBA00023157"/>
    </source>
</evidence>
<dbReference type="CDD" id="cd00041">
    <property type="entry name" value="CUB"/>
    <property type="match status" value="1"/>
</dbReference>
<dbReference type="SMART" id="SM00192">
    <property type="entry name" value="LDLa"/>
    <property type="match status" value="1"/>
</dbReference>